<sequence>MIGASWRERGEHNGTCVYSFTVCWKKTDGPEEGCRERPAYQDIMIKDLGYCTNYTVTTYTSSIEGLKSTNKTWYKSTGGHADQM</sequence>
<protein>
    <submittedName>
        <fullName evidence="1">Uncharacterized protein</fullName>
    </submittedName>
</protein>
<name>A0A7R9G820_TIMSH</name>
<dbReference type="EMBL" id="OC021215">
    <property type="protein sequence ID" value="CAD7269175.1"/>
    <property type="molecule type" value="Genomic_DNA"/>
</dbReference>
<organism evidence="1">
    <name type="scientific">Timema shepardi</name>
    <name type="common">Walking stick</name>
    <dbReference type="NCBI Taxonomy" id="629360"/>
    <lineage>
        <taxon>Eukaryota</taxon>
        <taxon>Metazoa</taxon>
        <taxon>Ecdysozoa</taxon>
        <taxon>Arthropoda</taxon>
        <taxon>Hexapoda</taxon>
        <taxon>Insecta</taxon>
        <taxon>Pterygota</taxon>
        <taxon>Neoptera</taxon>
        <taxon>Polyneoptera</taxon>
        <taxon>Phasmatodea</taxon>
        <taxon>Timematodea</taxon>
        <taxon>Timematoidea</taxon>
        <taxon>Timematidae</taxon>
        <taxon>Timema</taxon>
    </lineage>
</organism>
<gene>
    <name evidence="1" type="ORF">TSIB3V08_LOCUS13175</name>
</gene>
<reference evidence="1" key="1">
    <citation type="submission" date="2020-11" db="EMBL/GenBank/DDBJ databases">
        <authorList>
            <person name="Tran Van P."/>
        </authorList>
    </citation>
    <scope>NUCLEOTIDE SEQUENCE</scope>
</reference>
<accession>A0A7R9G820</accession>
<evidence type="ECO:0000313" key="1">
    <source>
        <dbReference type="EMBL" id="CAD7269175.1"/>
    </source>
</evidence>
<dbReference type="AlphaFoldDB" id="A0A7R9G820"/>
<proteinExistence type="predicted"/>